<keyword evidence="4" id="KW-1185">Reference proteome</keyword>
<dbReference type="Pfam" id="PF03797">
    <property type="entry name" value="Autotransporter"/>
    <property type="match status" value="1"/>
</dbReference>
<dbReference type="RefSeq" id="WP_146596548.1">
    <property type="nucleotide sequence ID" value="NZ_SJPT01000008.1"/>
</dbReference>
<feature type="signal peptide" evidence="1">
    <location>
        <begin position="1"/>
        <end position="19"/>
    </location>
</feature>
<dbReference type="SMART" id="SM00869">
    <property type="entry name" value="Autotransporter"/>
    <property type="match status" value="1"/>
</dbReference>
<dbReference type="InterPro" id="IPR005546">
    <property type="entry name" value="Autotransporte_beta"/>
</dbReference>
<keyword evidence="1" id="KW-0732">Signal</keyword>
<name>A0A5C6C981_9BACT</name>
<dbReference type="PROSITE" id="PS51208">
    <property type="entry name" value="AUTOTRANSPORTER"/>
    <property type="match status" value="1"/>
</dbReference>
<evidence type="ECO:0000313" key="3">
    <source>
        <dbReference type="EMBL" id="TWU20645.1"/>
    </source>
</evidence>
<dbReference type="EMBL" id="SJPT01000008">
    <property type="protein sequence ID" value="TWU20645.1"/>
    <property type="molecule type" value="Genomic_DNA"/>
</dbReference>
<evidence type="ECO:0000256" key="1">
    <source>
        <dbReference type="SAM" id="SignalP"/>
    </source>
</evidence>
<dbReference type="Proteomes" id="UP000316304">
    <property type="component" value="Unassembled WGS sequence"/>
</dbReference>
<evidence type="ECO:0000259" key="2">
    <source>
        <dbReference type="PROSITE" id="PS51208"/>
    </source>
</evidence>
<sequence length="471" mass="50623" precursor="true">MFRFLTTMTLIVCVTTAQAASPILINSSNTTLTQADGGNGYATVTVGAGESISAINVSTNSSYFHMGMSGGGENWHRDWNNEIGNLLDFGTASTADPGSYIFDWDLYSGEFTINFIFELPSFEAGQLLGSTSQAQFQNQNYQFQSLSRQITGMAGSFAGGAGSMDHVTLTAPPRTSSGDYAPVSLVSYEEPAVQQISYRSAPLTRGGWGGWMQGYGIGGSADGHLGVAGFDYGAAGTQLGLFRHVDAHTMVGFYGTYGYQNVSTDNGSEADVNSGMIGTFLHRNDHDGNYYTLAGNAAYDDYDTSRIGGITGNFDGVQTGTYLERGWNRTLGGVKVQPNVALQYVWVHQDDHVESGGASIDDVDAHSLRSMVGSNFYGNRHLNGYYGWRWTPNARASWMHEYLDPSTSVTGTQSGSSFATNGLDLGRDWALVGIGLQGNRNAALTLYGNYDLQVNDRSQFHTGSAGVVWTR</sequence>
<feature type="domain" description="Autotransporter" evidence="2">
    <location>
        <begin position="203"/>
        <end position="471"/>
    </location>
</feature>
<protein>
    <submittedName>
        <fullName evidence="3">Autotransporter beta-domain protein</fullName>
    </submittedName>
</protein>
<proteinExistence type="predicted"/>
<gene>
    <name evidence="3" type="ORF">Pla52o_45230</name>
</gene>
<dbReference type="NCBIfam" id="TIGR01414">
    <property type="entry name" value="autotrans_barl"/>
    <property type="match status" value="1"/>
</dbReference>
<dbReference type="Gene3D" id="2.40.128.130">
    <property type="entry name" value="Autotransporter beta-domain"/>
    <property type="match status" value="1"/>
</dbReference>
<evidence type="ECO:0000313" key="4">
    <source>
        <dbReference type="Proteomes" id="UP000316304"/>
    </source>
</evidence>
<dbReference type="InterPro" id="IPR006315">
    <property type="entry name" value="OM_autotransptr_brl_dom"/>
</dbReference>
<organism evidence="3 4">
    <name type="scientific">Novipirellula galeiformis</name>
    <dbReference type="NCBI Taxonomy" id="2528004"/>
    <lineage>
        <taxon>Bacteria</taxon>
        <taxon>Pseudomonadati</taxon>
        <taxon>Planctomycetota</taxon>
        <taxon>Planctomycetia</taxon>
        <taxon>Pirellulales</taxon>
        <taxon>Pirellulaceae</taxon>
        <taxon>Novipirellula</taxon>
    </lineage>
</organism>
<accession>A0A5C6C981</accession>
<feature type="chain" id="PRO_5022838914" evidence="1">
    <location>
        <begin position="20"/>
        <end position="471"/>
    </location>
</feature>
<dbReference type="AlphaFoldDB" id="A0A5C6C981"/>
<comment type="caution">
    <text evidence="3">The sequence shown here is derived from an EMBL/GenBank/DDBJ whole genome shotgun (WGS) entry which is preliminary data.</text>
</comment>
<dbReference type="InterPro" id="IPR036709">
    <property type="entry name" value="Autotransporte_beta_dom_sf"/>
</dbReference>
<dbReference type="OrthoDB" id="215676at2"/>
<reference evidence="3 4" key="1">
    <citation type="submission" date="2019-02" db="EMBL/GenBank/DDBJ databases">
        <title>Deep-cultivation of Planctomycetes and their phenomic and genomic characterization uncovers novel biology.</title>
        <authorList>
            <person name="Wiegand S."/>
            <person name="Jogler M."/>
            <person name="Boedeker C."/>
            <person name="Pinto D."/>
            <person name="Vollmers J."/>
            <person name="Rivas-Marin E."/>
            <person name="Kohn T."/>
            <person name="Peeters S.H."/>
            <person name="Heuer A."/>
            <person name="Rast P."/>
            <person name="Oberbeckmann S."/>
            <person name="Bunk B."/>
            <person name="Jeske O."/>
            <person name="Meyerdierks A."/>
            <person name="Storesund J.E."/>
            <person name="Kallscheuer N."/>
            <person name="Luecker S."/>
            <person name="Lage O.M."/>
            <person name="Pohl T."/>
            <person name="Merkel B.J."/>
            <person name="Hornburger P."/>
            <person name="Mueller R.-W."/>
            <person name="Bruemmer F."/>
            <person name="Labrenz M."/>
            <person name="Spormann A.M."/>
            <person name="Op Den Camp H."/>
            <person name="Overmann J."/>
            <person name="Amann R."/>
            <person name="Jetten M.S.M."/>
            <person name="Mascher T."/>
            <person name="Medema M.H."/>
            <person name="Devos D.P."/>
            <person name="Kaster A.-K."/>
            <person name="Ovreas L."/>
            <person name="Rohde M."/>
            <person name="Galperin M.Y."/>
            <person name="Jogler C."/>
        </authorList>
    </citation>
    <scope>NUCLEOTIDE SEQUENCE [LARGE SCALE GENOMIC DNA]</scope>
    <source>
        <strain evidence="3 4">Pla52o</strain>
    </source>
</reference>
<dbReference type="SUPFAM" id="SSF103515">
    <property type="entry name" value="Autotransporter"/>
    <property type="match status" value="1"/>
</dbReference>
<dbReference type="GO" id="GO:0019867">
    <property type="term" value="C:outer membrane"/>
    <property type="evidence" value="ECO:0007669"/>
    <property type="project" value="InterPro"/>
</dbReference>